<evidence type="ECO:0000256" key="1">
    <source>
        <dbReference type="ARBA" id="ARBA00022729"/>
    </source>
</evidence>
<dbReference type="InterPro" id="IPR000914">
    <property type="entry name" value="SBP_5_dom"/>
</dbReference>
<evidence type="ECO:0000259" key="3">
    <source>
        <dbReference type="Pfam" id="PF00496"/>
    </source>
</evidence>
<dbReference type="EMBL" id="VBAN01000418">
    <property type="protein sequence ID" value="TMI78440.1"/>
    <property type="molecule type" value="Genomic_DNA"/>
</dbReference>
<dbReference type="PANTHER" id="PTHR30290:SF38">
    <property type="entry name" value="D,D-DIPEPTIDE-BINDING PERIPLASMIC PROTEIN DDPA-RELATED"/>
    <property type="match status" value="1"/>
</dbReference>
<dbReference type="PANTHER" id="PTHR30290">
    <property type="entry name" value="PERIPLASMIC BINDING COMPONENT OF ABC TRANSPORTER"/>
    <property type="match status" value="1"/>
</dbReference>
<dbReference type="Pfam" id="PF00496">
    <property type="entry name" value="SBP_bac_5"/>
    <property type="match status" value="1"/>
</dbReference>
<protein>
    <submittedName>
        <fullName evidence="4">Peptide ABC transporter substrate-binding protein</fullName>
    </submittedName>
</protein>
<dbReference type="SUPFAM" id="SSF53850">
    <property type="entry name" value="Periplasmic binding protein-like II"/>
    <property type="match status" value="1"/>
</dbReference>
<dbReference type="Gene3D" id="3.90.76.10">
    <property type="entry name" value="Dipeptide-binding Protein, Domain 1"/>
    <property type="match status" value="1"/>
</dbReference>
<accession>A0A537J4F7</accession>
<feature type="domain" description="Solute-binding protein family 5" evidence="3">
    <location>
        <begin position="74"/>
        <end position="173"/>
    </location>
</feature>
<comment type="caution">
    <text evidence="4">The sequence shown here is derived from an EMBL/GenBank/DDBJ whole genome shotgun (WGS) entry which is preliminary data.</text>
</comment>
<dbReference type="AlphaFoldDB" id="A0A537J4F7"/>
<dbReference type="GO" id="GO:1904680">
    <property type="term" value="F:peptide transmembrane transporter activity"/>
    <property type="evidence" value="ECO:0007669"/>
    <property type="project" value="TreeGrafter"/>
</dbReference>
<gene>
    <name evidence="4" type="ORF">E6H03_12075</name>
</gene>
<dbReference type="GO" id="GO:0015833">
    <property type="term" value="P:peptide transport"/>
    <property type="evidence" value="ECO:0007669"/>
    <property type="project" value="TreeGrafter"/>
</dbReference>
<dbReference type="InterPro" id="IPR039424">
    <property type="entry name" value="SBP_5"/>
</dbReference>
<organism evidence="4 5">
    <name type="scientific">Candidatus Segetimicrobium genomatis</name>
    <dbReference type="NCBI Taxonomy" id="2569760"/>
    <lineage>
        <taxon>Bacteria</taxon>
        <taxon>Bacillati</taxon>
        <taxon>Candidatus Sysuimicrobiota</taxon>
        <taxon>Candidatus Sysuimicrobiia</taxon>
        <taxon>Candidatus Sysuimicrobiales</taxon>
        <taxon>Candidatus Segetimicrobiaceae</taxon>
        <taxon>Candidatus Segetimicrobium</taxon>
    </lineage>
</organism>
<evidence type="ECO:0000313" key="4">
    <source>
        <dbReference type="EMBL" id="TMI78440.1"/>
    </source>
</evidence>
<keyword evidence="1" id="KW-0732">Signal</keyword>
<evidence type="ECO:0000256" key="2">
    <source>
        <dbReference type="SAM" id="MobiDB-lite"/>
    </source>
</evidence>
<feature type="region of interest" description="Disordered" evidence="2">
    <location>
        <begin position="31"/>
        <end position="50"/>
    </location>
</feature>
<evidence type="ECO:0000313" key="5">
    <source>
        <dbReference type="Proteomes" id="UP000318093"/>
    </source>
</evidence>
<dbReference type="Proteomes" id="UP000318093">
    <property type="component" value="Unassembled WGS sequence"/>
</dbReference>
<sequence>MRRRWGALLVAGVLMAGGLVQVSAQGGRPGGTLRAGLDADPPTLDPHRSGSAVDRQVFQNLFDKLVDVDDSLAIVPMLATSWAISADGRTVTLRLRQGVTFHDGTPFNAEAVKANFDRMQDPHFPSARRSEIRPVEKVVAADPSTVQLVLERPYSPLLYVLTDRAGMMVSPAAAQKEGLDFA</sequence>
<name>A0A537J4F7_9BACT</name>
<reference evidence="4 5" key="1">
    <citation type="journal article" date="2019" name="Nat. Microbiol.">
        <title>Mediterranean grassland soil C-N compound turnover is dependent on rainfall and depth, and is mediated by genomically divergent microorganisms.</title>
        <authorList>
            <person name="Diamond S."/>
            <person name="Andeer P.F."/>
            <person name="Li Z."/>
            <person name="Crits-Christoph A."/>
            <person name="Burstein D."/>
            <person name="Anantharaman K."/>
            <person name="Lane K.R."/>
            <person name="Thomas B.C."/>
            <person name="Pan C."/>
            <person name="Northen T.R."/>
            <person name="Banfield J.F."/>
        </authorList>
    </citation>
    <scope>NUCLEOTIDE SEQUENCE [LARGE SCALE GENOMIC DNA]</scope>
    <source>
        <strain evidence="4">NP_6</strain>
    </source>
</reference>
<proteinExistence type="predicted"/>
<feature type="non-terminal residue" evidence="4">
    <location>
        <position position="182"/>
    </location>
</feature>